<dbReference type="AlphaFoldDB" id="A0A1G9SFJ5"/>
<keyword evidence="3" id="KW-0732">Signal</keyword>
<comment type="similarity">
    <text evidence="1">Belongs to the bacterial solute-binding protein 7 family.</text>
</comment>
<organism evidence="4 5">
    <name type="scientific">Halarsenatibacter silvermanii</name>
    <dbReference type="NCBI Taxonomy" id="321763"/>
    <lineage>
        <taxon>Bacteria</taxon>
        <taxon>Bacillati</taxon>
        <taxon>Bacillota</taxon>
        <taxon>Clostridia</taxon>
        <taxon>Halanaerobiales</taxon>
        <taxon>Halarsenatibacteraceae</taxon>
        <taxon>Halarsenatibacter</taxon>
    </lineage>
</organism>
<dbReference type="Pfam" id="PF03480">
    <property type="entry name" value="DctP"/>
    <property type="match status" value="1"/>
</dbReference>
<evidence type="ECO:0000256" key="1">
    <source>
        <dbReference type="ARBA" id="ARBA00009023"/>
    </source>
</evidence>
<dbReference type="InterPro" id="IPR038404">
    <property type="entry name" value="TRAP_DctP_sf"/>
</dbReference>
<evidence type="ECO:0000256" key="2">
    <source>
        <dbReference type="ARBA" id="ARBA00022448"/>
    </source>
</evidence>
<dbReference type="InterPro" id="IPR004682">
    <property type="entry name" value="TRAP_DctP"/>
</dbReference>
<name>A0A1G9SFJ5_9FIRM</name>
<accession>A0A1G9SFJ5</accession>
<gene>
    <name evidence="4" type="ORF">SAMN04488692_12824</name>
</gene>
<dbReference type="GO" id="GO:0030288">
    <property type="term" value="C:outer membrane-bounded periplasmic space"/>
    <property type="evidence" value="ECO:0007669"/>
    <property type="project" value="InterPro"/>
</dbReference>
<dbReference type="NCBIfam" id="NF037995">
    <property type="entry name" value="TRAP_S1"/>
    <property type="match status" value="1"/>
</dbReference>
<dbReference type="PIRSF" id="PIRSF006470">
    <property type="entry name" value="DctB"/>
    <property type="match status" value="1"/>
</dbReference>
<dbReference type="SUPFAM" id="SSF53850">
    <property type="entry name" value="Periplasmic binding protein-like II"/>
    <property type="match status" value="1"/>
</dbReference>
<dbReference type="InterPro" id="IPR018389">
    <property type="entry name" value="DctP_fam"/>
</dbReference>
<evidence type="ECO:0000256" key="3">
    <source>
        <dbReference type="ARBA" id="ARBA00022729"/>
    </source>
</evidence>
<dbReference type="PANTHER" id="PTHR33376:SF7">
    <property type="entry name" value="C4-DICARBOXYLATE-BINDING PROTEIN DCTB"/>
    <property type="match status" value="1"/>
</dbReference>
<dbReference type="EMBL" id="FNGO01000028">
    <property type="protein sequence ID" value="SDM34171.1"/>
    <property type="molecule type" value="Genomic_DNA"/>
</dbReference>
<dbReference type="NCBIfam" id="TIGR00787">
    <property type="entry name" value="dctP"/>
    <property type="match status" value="1"/>
</dbReference>
<keyword evidence="2" id="KW-0813">Transport</keyword>
<keyword evidence="4" id="KW-0675">Receptor</keyword>
<dbReference type="Proteomes" id="UP000199476">
    <property type="component" value="Unassembled WGS sequence"/>
</dbReference>
<protein>
    <submittedName>
        <fullName evidence="4">Tripartite ATP-independent transporter solute receptor, DctP family</fullName>
    </submittedName>
</protein>
<dbReference type="GO" id="GO:0055085">
    <property type="term" value="P:transmembrane transport"/>
    <property type="evidence" value="ECO:0007669"/>
    <property type="project" value="InterPro"/>
</dbReference>
<dbReference type="PANTHER" id="PTHR33376">
    <property type="match status" value="1"/>
</dbReference>
<evidence type="ECO:0000313" key="4">
    <source>
        <dbReference type="EMBL" id="SDM34171.1"/>
    </source>
</evidence>
<proteinExistence type="inferred from homology"/>
<keyword evidence="5" id="KW-1185">Reference proteome</keyword>
<dbReference type="Gene3D" id="3.40.190.170">
    <property type="entry name" value="Bacterial extracellular solute-binding protein, family 7"/>
    <property type="match status" value="1"/>
</dbReference>
<dbReference type="STRING" id="321763.SAMN04488692_12824"/>
<sequence length="343" mass="38851">MKMKGKLAIFLVFALAFGFAFYGGDGVQAAEYNIRAGIGFDDQSASYAGLQKFKDMVEDKSEGRIEVEIHPGAALGDDIEMMENLQRGVQEVTVPSTAPITGFVEDFAIFDLPFLIPNYETADYILDGVIGQELLEQLEDVGIIGVTYWENGFRQLTNNERPVESVEDMEGLSIRTMENEIHLDAFEEMGASPSPMAFGELFSALEAGVVDGQENAFATINFQHFYEVQQYVTDTGHIYNPLVFMISEEFYNELPSDLQDVVIKSAEEAGIYQRELKRNMHEAAKEDLQDRDDTEVTVLTEEAREGFREAVEPVYENYEEQIGEEFIERVQNRIEEWQDIQDI</sequence>
<reference evidence="4 5" key="1">
    <citation type="submission" date="2016-10" db="EMBL/GenBank/DDBJ databases">
        <authorList>
            <person name="de Groot N.N."/>
        </authorList>
    </citation>
    <scope>NUCLEOTIDE SEQUENCE [LARGE SCALE GENOMIC DNA]</scope>
    <source>
        <strain evidence="4 5">SLAS-1</strain>
    </source>
</reference>
<dbReference type="RefSeq" id="WP_200769762.1">
    <property type="nucleotide sequence ID" value="NZ_FNGO01000028.1"/>
</dbReference>
<evidence type="ECO:0000313" key="5">
    <source>
        <dbReference type="Proteomes" id="UP000199476"/>
    </source>
</evidence>